<dbReference type="Pfam" id="PF05050">
    <property type="entry name" value="Methyltransf_21"/>
    <property type="match status" value="1"/>
</dbReference>
<reference evidence="2" key="2">
    <citation type="journal article" date="2021" name="PeerJ">
        <title>Extensive microbial diversity within the chicken gut microbiome revealed by metagenomics and culture.</title>
        <authorList>
            <person name="Gilroy R."/>
            <person name="Ravi A."/>
            <person name="Getino M."/>
            <person name="Pursley I."/>
            <person name="Horton D.L."/>
            <person name="Alikhan N.F."/>
            <person name="Baker D."/>
            <person name="Gharbi K."/>
            <person name="Hall N."/>
            <person name="Watson M."/>
            <person name="Adriaenssens E.M."/>
            <person name="Foster-Nyarko E."/>
            <person name="Jarju S."/>
            <person name="Secka A."/>
            <person name="Antonio M."/>
            <person name="Oren A."/>
            <person name="Chaudhuri R.R."/>
            <person name="La Ragione R."/>
            <person name="Hildebrand F."/>
            <person name="Pallen M.J."/>
        </authorList>
    </citation>
    <scope>NUCLEOTIDE SEQUENCE</scope>
    <source>
        <strain evidence="2">1063</strain>
    </source>
</reference>
<reference evidence="2" key="1">
    <citation type="submission" date="2020-10" db="EMBL/GenBank/DDBJ databases">
        <authorList>
            <person name="Gilroy R."/>
        </authorList>
    </citation>
    <scope>NUCLEOTIDE SEQUENCE</scope>
    <source>
        <strain evidence="2">1063</strain>
    </source>
</reference>
<dbReference type="NCBIfam" id="TIGR01444">
    <property type="entry name" value="fkbM_fam"/>
    <property type="match status" value="1"/>
</dbReference>
<dbReference type="InterPro" id="IPR006342">
    <property type="entry name" value="FkbM_mtfrase"/>
</dbReference>
<evidence type="ECO:0000259" key="1">
    <source>
        <dbReference type="Pfam" id="PF05050"/>
    </source>
</evidence>
<feature type="domain" description="Methyltransferase FkbM" evidence="1">
    <location>
        <begin position="137"/>
        <end position="288"/>
    </location>
</feature>
<dbReference type="Proteomes" id="UP000824088">
    <property type="component" value="Unassembled WGS sequence"/>
</dbReference>
<accession>A0A9D1HS28</accession>
<name>A0A9D1HS28_9FIRM</name>
<proteinExistence type="predicted"/>
<dbReference type="AlphaFoldDB" id="A0A9D1HS28"/>
<sequence>MNIIDKKFFDLAKEIESMTEEEICRNIKAAFAAVHRDTQRSLADFFNKFGFWGRLDPDAGVFEEIELKARALREHMDDFVWLYGRLADFRSKKTLFAVLNNWYRYDFKTSTETKEYLFDEYFDLDLVKCTRDEVVVDLGAYIGDSVVSYLVNYGADCYKKIYCYEITPEIFELMKQTLSRFERIDMRLKGVSDEEGTLRLSPCDASSSSNTLAEEGVREVDVVTLDADIQEPVTLIKADIEGFEQKALRGAAEHIRRDRPKLLISVYHNNEDLWKIPRMIDSFAEGYRFYLRYKSSPVYPTEITLIALP</sequence>
<dbReference type="PANTHER" id="PTHR34203:SF15">
    <property type="entry name" value="SLL1173 PROTEIN"/>
    <property type="match status" value="1"/>
</dbReference>
<protein>
    <submittedName>
        <fullName evidence="2">FkbM family methyltransferase</fullName>
    </submittedName>
</protein>
<dbReference type="GO" id="GO:0008168">
    <property type="term" value="F:methyltransferase activity"/>
    <property type="evidence" value="ECO:0007669"/>
    <property type="project" value="UniProtKB-KW"/>
</dbReference>
<dbReference type="InterPro" id="IPR052514">
    <property type="entry name" value="SAM-dependent_MTase"/>
</dbReference>
<dbReference type="GO" id="GO:0032259">
    <property type="term" value="P:methylation"/>
    <property type="evidence" value="ECO:0007669"/>
    <property type="project" value="UniProtKB-KW"/>
</dbReference>
<gene>
    <name evidence="2" type="ORF">IAD51_03325</name>
</gene>
<dbReference type="Gene3D" id="3.40.50.150">
    <property type="entry name" value="Vaccinia Virus protein VP39"/>
    <property type="match status" value="1"/>
</dbReference>
<comment type="caution">
    <text evidence="2">The sequence shown here is derived from an EMBL/GenBank/DDBJ whole genome shotgun (WGS) entry which is preliminary data.</text>
</comment>
<dbReference type="PANTHER" id="PTHR34203">
    <property type="entry name" value="METHYLTRANSFERASE, FKBM FAMILY PROTEIN"/>
    <property type="match status" value="1"/>
</dbReference>
<evidence type="ECO:0000313" key="3">
    <source>
        <dbReference type="Proteomes" id="UP000824088"/>
    </source>
</evidence>
<dbReference type="SUPFAM" id="SSF53335">
    <property type="entry name" value="S-adenosyl-L-methionine-dependent methyltransferases"/>
    <property type="match status" value="1"/>
</dbReference>
<keyword evidence="2" id="KW-0808">Transferase</keyword>
<dbReference type="EMBL" id="DVMN01000058">
    <property type="protein sequence ID" value="HIU21257.1"/>
    <property type="molecule type" value="Genomic_DNA"/>
</dbReference>
<evidence type="ECO:0000313" key="2">
    <source>
        <dbReference type="EMBL" id="HIU21257.1"/>
    </source>
</evidence>
<keyword evidence="2" id="KW-0489">Methyltransferase</keyword>
<organism evidence="2 3">
    <name type="scientific">Candidatus Limadaptatus stercorigallinarum</name>
    <dbReference type="NCBI Taxonomy" id="2840845"/>
    <lineage>
        <taxon>Bacteria</taxon>
        <taxon>Bacillati</taxon>
        <taxon>Bacillota</taxon>
        <taxon>Clostridia</taxon>
        <taxon>Eubacteriales</taxon>
        <taxon>Candidatus Limadaptatus</taxon>
    </lineage>
</organism>
<dbReference type="InterPro" id="IPR029063">
    <property type="entry name" value="SAM-dependent_MTases_sf"/>
</dbReference>